<accession>A0A4R2BL30</accession>
<dbReference type="Gene3D" id="3.40.630.30">
    <property type="match status" value="1"/>
</dbReference>
<reference evidence="4 5" key="1">
    <citation type="journal article" date="2015" name="Stand. Genomic Sci.">
        <title>Genomic Encyclopedia of Bacterial and Archaeal Type Strains, Phase III: the genomes of soil and plant-associated and newly described type strains.</title>
        <authorList>
            <person name="Whitman W.B."/>
            <person name="Woyke T."/>
            <person name="Klenk H.P."/>
            <person name="Zhou Y."/>
            <person name="Lilburn T.G."/>
            <person name="Beck B.J."/>
            <person name="De Vos P."/>
            <person name="Vandamme P."/>
            <person name="Eisen J.A."/>
            <person name="Garrity G."/>
            <person name="Hugenholtz P."/>
            <person name="Kyrpides N.C."/>
        </authorList>
    </citation>
    <scope>NUCLEOTIDE SEQUENCE [LARGE SCALE GENOMIC DNA]</scope>
    <source>
        <strain evidence="4 5">CV53</strain>
    </source>
</reference>
<dbReference type="PANTHER" id="PTHR21152">
    <property type="entry name" value="AMINOTRANSFERASE CLASS V"/>
    <property type="match status" value="1"/>
</dbReference>
<comment type="cofactor">
    <cofactor evidence="1">
        <name>pyridoxal 5'-phosphate</name>
        <dbReference type="ChEBI" id="CHEBI:597326"/>
    </cofactor>
</comment>
<keyword evidence="4" id="KW-0808">Transferase</keyword>
<dbReference type="InterPro" id="IPR000192">
    <property type="entry name" value="Aminotrans_V_dom"/>
</dbReference>
<dbReference type="Proteomes" id="UP000295689">
    <property type="component" value="Unassembled WGS sequence"/>
</dbReference>
<comment type="caution">
    <text evidence="4">The sequence shown here is derived from an EMBL/GenBank/DDBJ whole genome shotgun (WGS) entry which is preliminary data.</text>
</comment>
<dbReference type="InterPro" id="IPR016181">
    <property type="entry name" value="Acyl_CoA_acyltransferase"/>
</dbReference>
<dbReference type="SUPFAM" id="SSF53383">
    <property type="entry name" value="PLP-dependent transferases"/>
    <property type="match status" value="1"/>
</dbReference>
<gene>
    <name evidence="4" type="ORF">EV146_102313</name>
</gene>
<dbReference type="PROSITE" id="PS51186">
    <property type="entry name" value="GNAT"/>
    <property type="match status" value="1"/>
</dbReference>
<dbReference type="Pfam" id="PF00266">
    <property type="entry name" value="Aminotran_5"/>
    <property type="match status" value="1"/>
</dbReference>
<dbReference type="EMBL" id="SLVV01000002">
    <property type="protein sequence ID" value="TCN27363.1"/>
    <property type="molecule type" value="Genomic_DNA"/>
</dbReference>
<dbReference type="GO" id="GO:0008453">
    <property type="term" value="F:alanine-glyoxylate transaminase activity"/>
    <property type="evidence" value="ECO:0007669"/>
    <property type="project" value="TreeGrafter"/>
</dbReference>
<evidence type="ECO:0000256" key="2">
    <source>
        <dbReference type="ARBA" id="ARBA00022898"/>
    </source>
</evidence>
<dbReference type="GO" id="GO:0004760">
    <property type="term" value="F:L-serine-pyruvate transaminase activity"/>
    <property type="evidence" value="ECO:0007669"/>
    <property type="project" value="TreeGrafter"/>
</dbReference>
<proteinExistence type="predicted"/>
<sequence>MEINDYLFKIASHPEEFEQIHKLNYQTFSEEIPQHEQNSEGVLVDKFHAENTYIICLKNNVLAGMLCVRGKRPFSLDGKIGAVENHLTIQTENICEIRLLAVKKEYRNGRVFLKLAQFMAAYCLEAGYDTAVISGTTRELKLYRQMGFLPFGHLTGTPEASFQPLYLTESSFKKSLAGRLLKDPAAFLPGPVNVTRKVMEALGTRPFSHRSQNFYRKMKQARQQLCRLASAKDVQILFGSGSLANDVIAGQLSLLKGRGLILINGEFGQRLKKHAERMGLPFEILEKDWGQPFGKEEIEAAVTEETEWIWAVHGETSTGMLNSMEMLKQIASLAGLKLCLDCISSIGAVPINLEGVYLASGVSGKAIGGLTGLSFVFHESEPKYSYTIPSYLNLALYHQAESTPFSQSSNLLEALITALEECGEQRMELISSEYAYIRCELEKRGFSVMASRENSFPFILTILMPESVSAEAVGKTLRWNGVILHYESGYLKERNWLQIACNGNGRREEIDRMIAKLHQSIRYEQSLATSIRLLN</sequence>
<evidence type="ECO:0000256" key="1">
    <source>
        <dbReference type="ARBA" id="ARBA00001933"/>
    </source>
</evidence>
<name>A0A4R2BL30_9BACI</name>
<dbReference type="GO" id="GO:0016747">
    <property type="term" value="F:acyltransferase activity, transferring groups other than amino-acyl groups"/>
    <property type="evidence" value="ECO:0007669"/>
    <property type="project" value="InterPro"/>
</dbReference>
<feature type="domain" description="N-acetyltransferase" evidence="3">
    <location>
        <begin position="6"/>
        <end position="169"/>
    </location>
</feature>
<keyword evidence="5" id="KW-1185">Reference proteome</keyword>
<dbReference type="Gene3D" id="3.90.1150.10">
    <property type="entry name" value="Aspartate Aminotransferase, domain 1"/>
    <property type="match status" value="1"/>
</dbReference>
<dbReference type="InterPro" id="IPR015424">
    <property type="entry name" value="PyrdxlP-dep_Trfase"/>
</dbReference>
<organism evidence="4 5">
    <name type="scientific">Mesobacillus foraminis</name>
    <dbReference type="NCBI Taxonomy" id="279826"/>
    <lineage>
        <taxon>Bacteria</taxon>
        <taxon>Bacillati</taxon>
        <taxon>Bacillota</taxon>
        <taxon>Bacilli</taxon>
        <taxon>Bacillales</taxon>
        <taxon>Bacillaceae</taxon>
        <taxon>Mesobacillus</taxon>
    </lineage>
</organism>
<dbReference type="InterPro" id="IPR000182">
    <property type="entry name" value="GNAT_dom"/>
</dbReference>
<evidence type="ECO:0000313" key="4">
    <source>
        <dbReference type="EMBL" id="TCN27363.1"/>
    </source>
</evidence>
<dbReference type="InterPro" id="IPR015422">
    <property type="entry name" value="PyrdxlP-dep_Trfase_small"/>
</dbReference>
<dbReference type="InterPro" id="IPR015421">
    <property type="entry name" value="PyrdxlP-dep_Trfase_major"/>
</dbReference>
<dbReference type="Gene3D" id="3.40.640.10">
    <property type="entry name" value="Type I PLP-dependent aspartate aminotransferase-like (Major domain)"/>
    <property type="match status" value="1"/>
</dbReference>
<dbReference type="Pfam" id="PF21926">
    <property type="entry name" value="FeeM"/>
    <property type="match status" value="1"/>
</dbReference>
<dbReference type="AlphaFoldDB" id="A0A4R2BL30"/>
<evidence type="ECO:0000259" key="3">
    <source>
        <dbReference type="PROSITE" id="PS51186"/>
    </source>
</evidence>
<evidence type="ECO:0000313" key="5">
    <source>
        <dbReference type="Proteomes" id="UP000295689"/>
    </source>
</evidence>
<dbReference type="PANTHER" id="PTHR21152:SF40">
    <property type="entry name" value="ALANINE--GLYOXYLATE AMINOTRANSFERASE"/>
    <property type="match status" value="1"/>
</dbReference>
<dbReference type="SUPFAM" id="SSF55729">
    <property type="entry name" value="Acyl-CoA N-acyltransferases (Nat)"/>
    <property type="match status" value="1"/>
</dbReference>
<dbReference type="GO" id="GO:0019265">
    <property type="term" value="P:glycine biosynthetic process, by transamination of glyoxylate"/>
    <property type="evidence" value="ECO:0007669"/>
    <property type="project" value="TreeGrafter"/>
</dbReference>
<keyword evidence="2" id="KW-0663">Pyridoxal phosphate</keyword>
<protein>
    <submittedName>
        <fullName evidence="4">Aspartate aminotransferase-like enzyme</fullName>
    </submittedName>
</protein>
<dbReference type="InterPro" id="IPR054597">
    <property type="entry name" value="FeeM_cat"/>
</dbReference>
<keyword evidence="4" id="KW-0032">Aminotransferase</keyword>